<dbReference type="OrthoDB" id="5924422at2759"/>
<reference evidence="2 3" key="1">
    <citation type="submission" date="2015-01" db="EMBL/GenBank/DDBJ databases">
        <title>Evolution of Trichinella species and genotypes.</title>
        <authorList>
            <person name="Korhonen P.K."/>
            <person name="Edoardo P."/>
            <person name="Giuseppe L.R."/>
            <person name="Gasser R.B."/>
        </authorList>
    </citation>
    <scope>NUCLEOTIDE SEQUENCE [LARGE SCALE GENOMIC DNA]</scope>
    <source>
        <strain evidence="2">ISS2496</strain>
    </source>
</reference>
<organism evidence="2 3">
    <name type="scientific">Trichinella patagoniensis</name>
    <dbReference type="NCBI Taxonomy" id="990121"/>
    <lineage>
        <taxon>Eukaryota</taxon>
        <taxon>Metazoa</taxon>
        <taxon>Ecdysozoa</taxon>
        <taxon>Nematoda</taxon>
        <taxon>Enoplea</taxon>
        <taxon>Dorylaimia</taxon>
        <taxon>Trichinellida</taxon>
        <taxon>Trichinellidae</taxon>
        <taxon>Trichinella</taxon>
    </lineage>
</organism>
<evidence type="ECO:0000256" key="1">
    <source>
        <dbReference type="SAM" id="MobiDB-lite"/>
    </source>
</evidence>
<protein>
    <submittedName>
        <fullName evidence="2">Uncharacterized protein</fullName>
    </submittedName>
</protein>
<dbReference type="AlphaFoldDB" id="A0A0V1AFA2"/>
<feature type="compositionally biased region" description="Polar residues" evidence="1">
    <location>
        <begin position="71"/>
        <end position="80"/>
    </location>
</feature>
<evidence type="ECO:0000313" key="2">
    <source>
        <dbReference type="EMBL" id="KRY23210.1"/>
    </source>
</evidence>
<comment type="caution">
    <text evidence="2">The sequence shown here is derived from an EMBL/GenBank/DDBJ whole genome shotgun (WGS) entry which is preliminary data.</text>
</comment>
<accession>A0A0V1AFA2</accession>
<dbReference type="EMBL" id="JYDQ01000005">
    <property type="protein sequence ID" value="KRY23210.1"/>
    <property type="molecule type" value="Genomic_DNA"/>
</dbReference>
<sequence length="137" mass="16025">MSQKMIVKHRLLFCKQEQLFQGMISICGTTNIATSNSSWSTQRPRKYTRFRKKENSVKRNGKNVVGEKAEQASQRTTTTADIPVSYKSNRNRHRRAILTDRTRKKAHLDDRRLIFKMARSMLLTGHENGCQRKDTQR</sequence>
<dbReference type="Proteomes" id="UP000054783">
    <property type="component" value="Unassembled WGS sequence"/>
</dbReference>
<keyword evidence="3" id="KW-1185">Reference proteome</keyword>
<proteinExistence type="predicted"/>
<gene>
    <name evidence="2" type="ORF">T12_8019</name>
</gene>
<feature type="region of interest" description="Disordered" evidence="1">
    <location>
        <begin position="52"/>
        <end position="81"/>
    </location>
</feature>
<evidence type="ECO:0000313" key="3">
    <source>
        <dbReference type="Proteomes" id="UP000054783"/>
    </source>
</evidence>
<name>A0A0V1AFA2_9BILA</name>